<reference evidence="3" key="2">
    <citation type="submission" date="2025-08" db="UniProtKB">
        <authorList>
            <consortium name="Ensembl"/>
        </authorList>
    </citation>
    <scope>IDENTIFICATION</scope>
</reference>
<reference evidence="3" key="3">
    <citation type="submission" date="2025-09" db="UniProtKB">
        <authorList>
            <consortium name="Ensembl"/>
        </authorList>
    </citation>
    <scope>IDENTIFICATION</scope>
</reference>
<dbReference type="Proteomes" id="UP000001645">
    <property type="component" value="Chromosome 17"/>
</dbReference>
<organism evidence="3 4">
    <name type="scientific">Meleagris gallopavo</name>
    <name type="common">Wild turkey</name>
    <dbReference type="NCBI Taxonomy" id="9103"/>
    <lineage>
        <taxon>Eukaryota</taxon>
        <taxon>Metazoa</taxon>
        <taxon>Chordata</taxon>
        <taxon>Craniata</taxon>
        <taxon>Vertebrata</taxon>
        <taxon>Euteleostomi</taxon>
        <taxon>Archelosauria</taxon>
        <taxon>Archosauria</taxon>
        <taxon>Dinosauria</taxon>
        <taxon>Saurischia</taxon>
        <taxon>Theropoda</taxon>
        <taxon>Coelurosauria</taxon>
        <taxon>Aves</taxon>
        <taxon>Neognathae</taxon>
        <taxon>Galloanserae</taxon>
        <taxon>Galliformes</taxon>
        <taxon>Phasianidae</taxon>
        <taxon>Meleagridinae</taxon>
        <taxon>Meleagris</taxon>
    </lineage>
</organism>
<accession>A0A803XQB5</accession>
<protein>
    <recommendedName>
        <fullName evidence="2">Kinase suppressor of RAS SAM-like domain-containing protein</fullName>
    </recommendedName>
</protein>
<dbReference type="InterPro" id="IPR013761">
    <property type="entry name" value="SAM/pointed_sf"/>
</dbReference>
<keyword evidence="4" id="KW-1185">Reference proteome</keyword>
<proteinExistence type="predicted"/>
<dbReference type="Gene3D" id="1.10.150.50">
    <property type="entry name" value="Transcription Factor, Ets-1"/>
    <property type="match status" value="1"/>
</dbReference>
<evidence type="ECO:0000313" key="3">
    <source>
        <dbReference type="Ensembl" id="ENSMGAP00000021711.1"/>
    </source>
</evidence>
<reference evidence="3 4" key="1">
    <citation type="journal article" date="2010" name="PLoS Biol.">
        <title>Multi-platform next-generation sequencing of the domestic turkey (Meleagris gallopavo): genome assembly and analysis.</title>
        <authorList>
            <person name="Dalloul R.A."/>
            <person name="Long J.A."/>
            <person name="Zimin A.V."/>
            <person name="Aslam L."/>
            <person name="Beal K."/>
            <person name="Blomberg L.A."/>
            <person name="Bouffard P."/>
            <person name="Burt D.W."/>
            <person name="Crasta O."/>
            <person name="Crooijmans R.P."/>
            <person name="Cooper K."/>
            <person name="Coulombe R.A."/>
            <person name="De S."/>
            <person name="Delany M.E."/>
            <person name="Dodgson J.B."/>
            <person name="Dong J.J."/>
            <person name="Evans C."/>
            <person name="Frederickson K.M."/>
            <person name="Flicek P."/>
            <person name="Florea L."/>
            <person name="Folkerts O."/>
            <person name="Groenen M.A."/>
            <person name="Harkins T.T."/>
            <person name="Herrero J."/>
            <person name="Hoffmann S."/>
            <person name="Megens H.J."/>
            <person name="Jiang A."/>
            <person name="de Jong P."/>
            <person name="Kaiser P."/>
            <person name="Kim H."/>
            <person name="Kim K.W."/>
            <person name="Kim S."/>
            <person name="Langenberger D."/>
            <person name="Lee M.K."/>
            <person name="Lee T."/>
            <person name="Mane S."/>
            <person name="Marcais G."/>
            <person name="Marz M."/>
            <person name="McElroy A.P."/>
            <person name="Modise T."/>
            <person name="Nefedov M."/>
            <person name="Notredame C."/>
            <person name="Paton I.R."/>
            <person name="Payne W.S."/>
            <person name="Pertea G."/>
            <person name="Prickett D."/>
            <person name="Puiu D."/>
            <person name="Qioa D."/>
            <person name="Raineri E."/>
            <person name="Ruffier M."/>
            <person name="Salzberg S.L."/>
            <person name="Schatz M.C."/>
            <person name="Scheuring C."/>
            <person name="Schmidt C.J."/>
            <person name="Schroeder S."/>
            <person name="Searle S.M."/>
            <person name="Smith E.J."/>
            <person name="Smith J."/>
            <person name="Sonstegard T.S."/>
            <person name="Stadler P.F."/>
            <person name="Tafer H."/>
            <person name="Tu Z.J."/>
            <person name="Van Tassell C.P."/>
            <person name="Vilella A.J."/>
            <person name="Williams K.P."/>
            <person name="Yorke J.A."/>
            <person name="Zhang L."/>
            <person name="Zhang H.B."/>
            <person name="Zhang X."/>
            <person name="Zhang Y."/>
            <person name="Reed K.M."/>
        </authorList>
    </citation>
    <scope>NUCLEOTIDE SEQUENCE [LARGE SCALE GENOMIC DNA]</scope>
</reference>
<evidence type="ECO:0000256" key="1">
    <source>
        <dbReference type="SAM" id="MobiDB-lite"/>
    </source>
</evidence>
<feature type="region of interest" description="Disordered" evidence="1">
    <location>
        <begin position="174"/>
        <end position="236"/>
    </location>
</feature>
<evidence type="ECO:0000313" key="4">
    <source>
        <dbReference type="Proteomes" id="UP000001645"/>
    </source>
</evidence>
<evidence type="ECO:0000259" key="2">
    <source>
        <dbReference type="Pfam" id="PF13543"/>
    </source>
</evidence>
<dbReference type="InParanoid" id="A0A803XQB5"/>
<dbReference type="Ensembl" id="ENSMGAT00000037582.1">
    <property type="protein sequence ID" value="ENSMGAP00000021711.1"/>
    <property type="gene ID" value="ENSMGAG00000022725.1"/>
</dbReference>
<dbReference type="FunFam" id="1.10.150.50:FF:000031">
    <property type="entry name" value="Kinase suppressor of Ras 2"/>
    <property type="match status" value="1"/>
</dbReference>
<name>A0A803XQB5_MELGA</name>
<dbReference type="Pfam" id="PF13543">
    <property type="entry name" value="SAM_KSR1"/>
    <property type="match status" value="1"/>
</dbReference>
<dbReference type="GeneTree" id="ENSGT00940000178903"/>
<feature type="region of interest" description="Disordered" evidence="1">
    <location>
        <begin position="118"/>
        <end position="155"/>
    </location>
</feature>
<dbReference type="InterPro" id="IPR025561">
    <property type="entry name" value="KSR_SAM-like_dom"/>
</dbReference>
<dbReference type="AlphaFoldDB" id="A0A803XQB5"/>
<sequence>MGFSLLSQSKLVKYFSRQLSCKRKVALQERNAKLEGFPQLLHWFRIVDIRKEVMEEIAPGQLSLEELLEMTDDQVCETVEKFGANSEECARLNASLSCLRSVHKSGGSLSKQDWTIQWPTTEPGKENQPGCPQEPAPWSRTHLSASPKPPAKCAQHHCHGPLYTHVDRLTVEGHPGLCPPVESGHRSLPPSPRQRHAAHTPPRTPNIVTTMTPPGTPPLRRRNKLKPPGTPPPASRKLIHLLPGFTALHRSKSHEFQLGHRVDEAHTPK</sequence>
<feature type="domain" description="Kinase suppressor of RAS SAM-like" evidence="2">
    <location>
        <begin position="38"/>
        <end position="100"/>
    </location>
</feature>